<feature type="transmembrane region" description="Helical" evidence="8">
    <location>
        <begin position="38"/>
        <end position="62"/>
    </location>
</feature>
<dbReference type="GO" id="GO:0005886">
    <property type="term" value="C:plasma membrane"/>
    <property type="evidence" value="ECO:0007669"/>
    <property type="project" value="UniProtKB-SubCell"/>
</dbReference>
<dbReference type="RefSeq" id="WP_057906840.1">
    <property type="nucleotide sequence ID" value="NZ_AYYZ01000029.1"/>
</dbReference>
<gene>
    <name evidence="9" type="ORF">FC64_GL000984</name>
</gene>
<dbReference type="Pfam" id="PF01925">
    <property type="entry name" value="TauE"/>
    <property type="match status" value="1"/>
</dbReference>
<keyword evidence="7 8" id="KW-0472">Membrane</keyword>
<keyword evidence="10" id="KW-1185">Reference proteome</keyword>
<protein>
    <recommendedName>
        <fullName evidence="8">Probable membrane transporter protein</fullName>
    </recommendedName>
</protein>
<comment type="similarity">
    <text evidence="2 8">Belongs to the 4-toluene sulfonate uptake permease (TSUP) (TC 2.A.102) family.</text>
</comment>
<keyword evidence="3" id="KW-0813">Transport</keyword>
<keyword evidence="5 8" id="KW-0812">Transmembrane</keyword>
<evidence type="ECO:0000256" key="8">
    <source>
        <dbReference type="RuleBase" id="RU363041"/>
    </source>
</evidence>
<feature type="transmembrane region" description="Helical" evidence="8">
    <location>
        <begin position="95"/>
        <end position="113"/>
    </location>
</feature>
<evidence type="ECO:0000256" key="4">
    <source>
        <dbReference type="ARBA" id="ARBA00022475"/>
    </source>
</evidence>
<evidence type="ECO:0000256" key="6">
    <source>
        <dbReference type="ARBA" id="ARBA00022989"/>
    </source>
</evidence>
<dbReference type="Proteomes" id="UP000051291">
    <property type="component" value="Unassembled WGS sequence"/>
</dbReference>
<evidence type="ECO:0000256" key="1">
    <source>
        <dbReference type="ARBA" id="ARBA00004651"/>
    </source>
</evidence>
<dbReference type="EMBL" id="AYYZ01000029">
    <property type="protein sequence ID" value="KRM51792.1"/>
    <property type="molecule type" value="Genomic_DNA"/>
</dbReference>
<keyword evidence="4 8" id="KW-1003">Cell membrane</keyword>
<evidence type="ECO:0000256" key="7">
    <source>
        <dbReference type="ARBA" id="ARBA00023136"/>
    </source>
</evidence>
<feature type="transmembrane region" description="Helical" evidence="8">
    <location>
        <begin position="125"/>
        <end position="148"/>
    </location>
</feature>
<dbReference type="InterPro" id="IPR052017">
    <property type="entry name" value="TSUP"/>
</dbReference>
<evidence type="ECO:0000313" key="9">
    <source>
        <dbReference type="EMBL" id="KRM51792.1"/>
    </source>
</evidence>
<reference evidence="9 10" key="1">
    <citation type="journal article" date="2015" name="Genome Announc.">
        <title>Expanding the biotechnology potential of lactobacilli through comparative genomics of 213 strains and associated genera.</title>
        <authorList>
            <person name="Sun Z."/>
            <person name="Harris H.M."/>
            <person name="McCann A."/>
            <person name="Guo C."/>
            <person name="Argimon S."/>
            <person name="Zhang W."/>
            <person name="Yang X."/>
            <person name="Jeffery I.B."/>
            <person name="Cooney J.C."/>
            <person name="Kagawa T.F."/>
            <person name="Liu W."/>
            <person name="Song Y."/>
            <person name="Salvetti E."/>
            <person name="Wrobel A."/>
            <person name="Rasinkangas P."/>
            <person name="Parkhill J."/>
            <person name="Rea M.C."/>
            <person name="O'Sullivan O."/>
            <person name="Ritari J."/>
            <person name="Douillard F.P."/>
            <person name="Paul Ross R."/>
            <person name="Yang R."/>
            <person name="Briner A.E."/>
            <person name="Felis G.E."/>
            <person name="de Vos W.M."/>
            <person name="Barrangou R."/>
            <person name="Klaenhammer T.R."/>
            <person name="Caufield P.W."/>
            <person name="Cui Y."/>
            <person name="Zhang H."/>
            <person name="O'Toole P.W."/>
        </authorList>
    </citation>
    <scope>NUCLEOTIDE SEQUENCE [LARGE SCALE GENOMIC DNA]</scope>
    <source>
        <strain evidence="9 10">DSM 20653</strain>
    </source>
</reference>
<name>A0A0R1ZA49_9LACO</name>
<feature type="transmembrane region" description="Helical" evidence="8">
    <location>
        <begin position="69"/>
        <end position="89"/>
    </location>
</feature>
<accession>A0A0R1ZA49</accession>
<evidence type="ECO:0000313" key="10">
    <source>
        <dbReference type="Proteomes" id="UP000051291"/>
    </source>
</evidence>
<dbReference type="STRING" id="1423820.FC64_GL000984"/>
<evidence type="ECO:0000256" key="5">
    <source>
        <dbReference type="ARBA" id="ARBA00022692"/>
    </source>
</evidence>
<comment type="caution">
    <text evidence="9">The sequence shown here is derived from an EMBL/GenBank/DDBJ whole genome shotgun (WGS) entry which is preliminary data.</text>
</comment>
<feature type="transmembrane region" description="Helical" evidence="8">
    <location>
        <begin position="191"/>
        <end position="209"/>
    </location>
</feature>
<evidence type="ECO:0000256" key="2">
    <source>
        <dbReference type="ARBA" id="ARBA00009142"/>
    </source>
</evidence>
<dbReference type="PANTHER" id="PTHR30269">
    <property type="entry name" value="TRANSMEMBRANE PROTEIN YFCA"/>
    <property type="match status" value="1"/>
</dbReference>
<organism evidence="9 10">
    <name type="scientific">Ligilactobacillus araffinosus DSM 20653</name>
    <dbReference type="NCBI Taxonomy" id="1423820"/>
    <lineage>
        <taxon>Bacteria</taxon>
        <taxon>Bacillati</taxon>
        <taxon>Bacillota</taxon>
        <taxon>Bacilli</taxon>
        <taxon>Lactobacillales</taxon>
        <taxon>Lactobacillaceae</taxon>
        <taxon>Ligilactobacillus</taxon>
    </lineage>
</organism>
<evidence type="ECO:0000256" key="3">
    <source>
        <dbReference type="ARBA" id="ARBA00022448"/>
    </source>
</evidence>
<sequence>MTSIIFITLIGFCAAIIQTTGGFGFGSLFVPLVSMIVAYRYATFISIITCMFLQISIIIKYFKKIQWQLIIAPAIISFFTSYLGIHLMVGFSSKTMAILLGIFLWILAIYLILIAPKVRLKKNIWAELGVGAVSGFTGGMFAVGGPPMVAYYDSVIDDPVTYQATIQTFFFLTSIAMVTEDILCIHLSLKIGMLALFGIIGCLIGTFVGTKILQRISMKTVRKIAYIVMLLAGTYNLIKGIL</sequence>
<comment type="subcellular location">
    <subcellularLocation>
        <location evidence="1 8">Cell membrane</location>
        <topology evidence="1 8">Multi-pass membrane protein</topology>
    </subcellularLocation>
</comment>
<proteinExistence type="inferred from homology"/>
<dbReference type="PANTHER" id="PTHR30269:SF37">
    <property type="entry name" value="MEMBRANE TRANSPORTER PROTEIN"/>
    <property type="match status" value="1"/>
</dbReference>
<keyword evidence="6 8" id="KW-1133">Transmembrane helix</keyword>
<dbReference type="InterPro" id="IPR002781">
    <property type="entry name" value="TM_pro_TauE-like"/>
</dbReference>
<dbReference type="PATRIC" id="fig|1423820.4.peg.1008"/>
<dbReference type="AlphaFoldDB" id="A0A0R1ZA49"/>